<keyword evidence="12" id="KW-1185">Reference proteome</keyword>
<keyword evidence="9" id="KW-0966">Cell projection</keyword>
<dbReference type="InterPro" id="IPR050836">
    <property type="entry name" value="SDS22/Internalin_LRR"/>
</dbReference>
<dbReference type="Proteomes" id="UP000289886">
    <property type="component" value="Unassembled WGS sequence"/>
</dbReference>
<evidence type="ECO:0000256" key="9">
    <source>
        <dbReference type="ARBA" id="ARBA00023273"/>
    </source>
</evidence>
<dbReference type="InterPro" id="IPR001611">
    <property type="entry name" value="Leu-rich_rpt"/>
</dbReference>
<keyword evidence="7" id="KW-0969">Cilium</keyword>
<evidence type="ECO:0000313" key="12">
    <source>
        <dbReference type="Proteomes" id="UP000289886"/>
    </source>
</evidence>
<keyword evidence="3" id="KW-0433">Leucine-rich repeat</keyword>
<keyword evidence="4" id="KW-0677">Repeat</keyword>
<dbReference type="InterPro" id="IPR032675">
    <property type="entry name" value="LRR_dom_sf"/>
</dbReference>
<dbReference type="EMBL" id="SCEB01002510">
    <property type="protein sequence ID" value="RXM95278.1"/>
    <property type="molecule type" value="Genomic_DNA"/>
</dbReference>
<dbReference type="FunFam" id="3.80.10.10:FF:001051">
    <property type="entry name" value="Leucine-rich repeat-containing 23"/>
    <property type="match status" value="1"/>
</dbReference>
<evidence type="ECO:0000313" key="11">
    <source>
        <dbReference type="EMBL" id="RXM95278.1"/>
    </source>
</evidence>
<dbReference type="SUPFAM" id="SSF52058">
    <property type="entry name" value="L domain-like"/>
    <property type="match status" value="1"/>
</dbReference>
<evidence type="ECO:0000256" key="8">
    <source>
        <dbReference type="ARBA" id="ARBA00023212"/>
    </source>
</evidence>
<gene>
    <name evidence="11" type="ORF">EOD39_17058</name>
</gene>
<comment type="subcellular location">
    <subcellularLocation>
        <location evidence="1">Cytoplasm</location>
        <location evidence="1">Cytoskeleton</location>
        <location evidence="1">Flagellum axoneme</location>
    </subcellularLocation>
</comment>
<reference evidence="11 12" key="1">
    <citation type="submission" date="2019-01" db="EMBL/GenBank/DDBJ databases">
        <title>Draft Genome and Complete Hox-Cluster Characterization of the Sterlet Sturgeon (Acipenser ruthenus).</title>
        <authorList>
            <person name="Wei Q."/>
        </authorList>
    </citation>
    <scope>NUCLEOTIDE SEQUENCE [LARGE SCALE GENOMIC DNA]</scope>
    <source>
        <strain evidence="11">WHYD16114868_AA</strain>
        <tissue evidence="11">Blood</tissue>
    </source>
</reference>
<evidence type="ECO:0000256" key="4">
    <source>
        <dbReference type="ARBA" id="ARBA00022737"/>
    </source>
</evidence>
<dbReference type="PROSITE" id="PS51450">
    <property type="entry name" value="LRR"/>
    <property type="match status" value="1"/>
</dbReference>
<proteinExistence type="predicted"/>
<evidence type="ECO:0000256" key="2">
    <source>
        <dbReference type="ARBA" id="ARBA00022490"/>
    </source>
</evidence>
<organism evidence="11 12">
    <name type="scientific">Acipenser ruthenus</name>
    <name type="common">Sterlet sturgeon</name>
    <dbReference type="NCBI Taxonomy" id="7906"/>
    <lineage>
        <taxon>Eukaryota</taxon>
        <taxon>Metazoa</taxon>
        <taxon>Chordata</taxon>
        <taxon>Craniata</taxon>
        <taxon>Vertebrata</taxon>
        <taxon>Euteleostomi</taxon>
        <taxon>Actinopterygii</taxon>
        <taxon>Chondrostei</taxon>
        <taxon>Acipenseriformes</taxon>
        <taxon>Acipenseridae</taxon>
        <taxon>Acipenser</taxon>
    </lineage>
</organism>
<name>A0A444V4E6_ACIRT</name>
<comment type="caution">
    <text evidence="11">The sequence shown here is derived from an EMBL/GenBank/DDBJ whole genome shotgun (WGS) entry which is preliminary data.</text>
</comment>
<dbReference type="Gene3D" id="3.80.10.10">
    <property type="entry name" value="Ribonuclease Inhibitor"/>
    <property type="match status" value="1"/>
</dbReference>
<keyword evidence="6" id="KW-0175">Coiled coil</keyword>
<accession>A0A444V4E6</accession>
<evidence type="ECO:0000256" key="3">
    <source>
        <dbReference type="ARBA" id="ARBA00022614"/>
    </source>
</evidence>
<sequence>MSLSLSLCWGRSGSPSCVLAQVVECPLSVEMVAEGLSLLCKVGNGLGHAYTRLDVKERGVTELSALAPFIHVRFLDVSQNQLRDLSPLTSLTHLLWIKADGNQLTGFKGQLLGELPYLQWLSLASNKIRGLEGLGGAVLEYLNLTGNLIQQVSRLDYGCLSNLVCLELRGNQLESTEGLHLPNLRCLYLV</sequence>
<evidence type="ECO:0000256" key="5">
    <source>
        <dbReference type="ARBA" id="ARBA00022846"/>
    </source>
</evidence>
<evidence type="ECO:0000256" key="6">
    <source>
        <dbReference type="ARBA" id="ARBA00023054"/>
    </source>
</evidence>
<evidence type="ECO:0000256" key="10">
    <source>
        <dbReference type="ARBA" id="ARBA00071477"/>
    </source>
</evidence>
<evidence type="ECO:0000256" key="1">
    <source>
        <dbReference type="ARBA" id="ARBA00004611"/>
    </source>
</evidence>
<protein>
    <recommendedName>
        <fullName evidence="10">Leucine-rich repeat-containing protein 23</fullName>
    </recommendedName>
</protein>
<dbReference type="AlphaFoldDB" id="A0A444V4E6"/>
<dbReference type="PANTHER" id="PTHR46652:SF8">
    <property type="entry name" value="LEUCINE RICH REPEAT CONTAINING 23"/>
    <property type="match status" value="1"/>
</dbReference>
<keyword evidence="5" id="KW-0282">Flagellum</keyword>
<keyword evidence="2" id="KW-0963">Cytoplasm</keyword>
<keyword evidence="8" id="KW-0206">Cytoskeleton</keyword>
<dbReference type="PANTHER" id="PTHR46652">
    <property type="entry name" value="LEUCINE-RICH REPEAT AND IQ DOMAIN-CONTAINING PROTEIN 1-RELATED"/>
    <property type="match status" value="1"/>
</dbReference>
<evidence type="ECO:0000256" key="7">
    <source>
        <dbReference type="ARBA" id="ARBA00023069"/>
    </source>
</evidence>